<evidence type="ECO:0000259" key="1">
    <source>
        <dbReference type="Pfam" id="PF08445"/>
    </source>
</evidence>
<dbReference type="RefSeq" id="WP_135079847.1">
    <property type="nucleotide sequence ID" value="NZ_CP038267.1"/>
</dbReference>
<dbReference type="AlphaFoldDB" id="A0A4P7GPB0"/>
<dbReference type="EMBL" id="CP038267">
    <property type="protein sequence ID" value="QBR93933.1"/>
    <property type="molecule type" value="Genomic_DNA"/>
</dbReference>
<dbReference type="OrthoDB" id="3174529at2"/>
<proteinExistence type="predicted"/>
<keyword evidence="3" id="KW-1185">Reference proteome</keyword>
<evidence type="ECO:0000313" key="3">
    <source>
        <dbReference type="Proteomes" id="UP000294894"/>
    </source>
</evidence>
<protein>
    <submittedName>
        <fullName evidence="2">GNAT family N-acetyltransferase</fullName>
    </submittedName>
</protein>
<name>A0A4P7GPB0_9ACTN</name>
<feature type="domain" description="GCN5-related N-acetyltransferase Rv2170-like" evidence="1">
    <location>
        <begin position="233"/>
        <end position="289"/>
    </location>
</feature>
<dbReference type="GO" id="GO:0016747">
    <property type="term" value="F:acyltransferase activity, transferring groups other than amino-acyl groups"/>
    <property type="evidence" value="ECO:0007669"/>
    <property type="project" value="InterPro"/>
</dbReference>
<dbReference type="KEGG" id="noy:EXE57_17820"/>
<dbReference type="InterPro" id="IPR013653">
    <property type="entry name" value="GCN5-like_dom"/>
</dbReference>
<sequence>MPEDPTLTFHEDPAAFLAEAGEHLAADPVLNTVVASVAERAAAEDADGVTDGAPYRWWVVARDGSGEVCGVAMRTAPFEPYPLFVLPMPDTAALALARALHARGEQVVGVNGAVPAARVCAEELARLAGGEVADGPHTRLHRLTAVTPPRPAPGSLRQARPAEVDLALAWFEAFAVAADEQAGREPGTMHAMSATREGMERRIALGEIWLWVDDDDVPVHLTAAHPPAFGAARIGPVFTPAEHRGRGYAGCTVAAVSQRVLDAGAQPCLYTDQANPTSNQLYAALGYRPVVDMVELLVRGSGT</sequence>
<dbReference type="InterPro" id="IPR016181">
    <property type="entry name" value="Acyl_CoA_acyltransferase"/>
</dbReference>
<dbReference type="Gene3D" id="3.40.630.30">
    <property type="match status" value="1"/>
</dbReference>
<dbReference type="Pfam" id="PF08445">
    <property type="entry name" value="FR47"/>
    <property type="match status" value="1"/>
</dbReference>
<accession>A0A4P7GPB0</accession>
<reference evidence="2 3" key="1">
    <citation type="submission" date="2019-03" db="EMBL/GenBank/DDBJ databases">
        <title>Three New Species of Nocardioides, Nocardioides euryhalodurans sp. nov., Nocardioides seonyuensis sp. nov. and Nocardioides eburneoflavus sp. nov., Iolated from Soil.</title>
        <authorList>
            <person name="Roh S.G."/>
            <person name="Lee C."/>
            <person name="Kim M.-K."/>
            <person name="Kim S.B."/>
        </authorList>
    </citation>
    <scope>NUCLEOTIDE SEQUENCE [LARGE SCALE GENOMIC DNA]</scope>
    <source>
        <strain evidence="2 3">MMS17-SY117</strain>
    </source>
</reference>
<organism evidence="2 3">
    <name type="scientific">Nocardioides euryhalodurans</name>
    <dbReference type="NCBI Taxonomy" id="2518370"/>
    <lineage>
        <taxon>Bacteria</taxon>
        <taxon>Bacillati</taxon>
        <taxon>Actinomycetota</taxon>
        <taxon>Actinomycetes</taxon>
        <taxon>Propionibacteriales</taxon>
        <taxon>Nocardioidaceae</taxon>
        <taxon>Nocardioides</taxon>
    </lineage>
</organism>
<keyword evidence="2" id="KW-0808">Transferase</keyword>
<dbReference type="Proteomes" id="UP000294894">
    <property type="component" value="Chromosome"/>
</dbReference>
<gene>
    <name evidence="2" type="ORF">EXE57_17820</name>
</gene>
<dbReference type="SUPFAM" id="SSF55729">
    <property type="entry name" value="Acyl-CoA N-acyltransferases (Nat)"/>
    <property type="match status" value="1"/>
</dbReference>
<evidence type="ECO:0000313" key="2">
    <source>
        <dbReference type="EMBL" id="QBR93933.1"/>
    </source>
</evidence>